<dbReference type="RefSeq" id="WP_169468436.1">
    <property type="nucleotide sequence ID" value="NZ_JABBGG010000011.1"/>
</dbReference>
<accession>A0A848HP51</accession>
<organism evidence="1 2">
    <name type="scientific">Massilia polaris</name>
    <dbReference type="NCBI Taxonomy" id="2728846"/>
    <lineage>
        <taxon>Bacteria</taxon>
        <taxon>Pseudomonadati</taxon>
        <taxon>Pseudomonadota</taxon>
        <taxon>Betaproteobacteria</taxon>
        <taxon>Burkholderiales</taxon>
        <taxon>Oxalobacteraceae</taxon>
        <taxon>Telluria group</taxon>
        <taxon>Massilia</taxon>
    </lineage>
</organism>
<proteinExistence type="predicted"/>
<comment type="caution">
    <text evidence="1">The sequence shown here is derived from an EMBL/GenBank/DDBJ whole genome shotgun (WGS) entry which is preliminary data.</text>
</comment>
<evidence type="ECO:0000313" key="1">
    <source>
        <dbReference type="EMBL" id="NML62944.1"/>
    </source>
</evidence>
<keyword evidence="2" id="KW-1185">Reference proteome</keyword>
<dbReference type="AlphaFoldDB" id="A0A848HP51"/>
<dbReference type="Proteomes" id="UP000583752">
    <property type="component" value="Unassembled WGS sequence"/>
</dbReference>
<reference evidence="1 2" key="1">
    <citation type="submission" date="2020-04" db="EMBL/GenBank/DDBJ databases">
        <title>Massilia sp. RP-1-19 isolated from soil.</title>
        <authorList>
            <person name="Dahal R.H."/>
        </authorList>
    </citation>
    <scope>NUCLEOTIDE SEQUENCE [LARGE SCALE GENOMIC DNA]</scope>
    <source>
        <strain evidence="1 2">RP-1-19</strain>
    </source>
</reference>
<protein>
    <submittedName>
        <fullName evidence="1">Uncharacterized protein</fullName>
    </submittedName>
</protein>
<dbReference type="EMBL" id="JABBGG010000011">
    <property type="protein sequence ID" value="NML62944.1"/>
    <property type="molecule type" value="Genomic_DNA"/>
</dbReference>
<name>A0A848HP51_9BURK</name>
<evidence type="ECO:0000313" key="2">
    <source>
        <dbReference type="Proteomes" id="UP000583752"/>
    </source>
</evidence>
<sequence length="54" mass="5695">MYGGNGFVGQGTEGEITAVLMSAHHIFESSSNQRVAQKLIALKAMIVVPTPPLP</sequence>
<gene>
    <name evidence="1" type="ORF">HHL21_18040</name>
</gene>